<dbReference type="Gene3D" id="3.90.550.10">
    <property type="entry name" value="Spore Coat Polysaccharide Biosynthesis Protein SpsA, Chain A"/>
    <property type="match status" value="1"/>
</dbReference>
<accession>A0ABV4L4K1</accession>
<evidence type="ECO:0000256" key="2">
    <source>
        <dbReference type="ARBA" id="ARBA00022676"/>
    </source>
</evidence>
<feature type="transmembrane region" description="Helical" evidence="4">
    <location>
        <begin position="237"/>
        <end position="258"/>
    </location>
</feature>
<feature type="transmembrane region" description="Helical" evidence="4">
    <location>
        <begin position="316"/>
        <end position="339"/>
    </location>
</feature>
<evidence type="ECO:0000259" key="5">
    <source>
        <dbReference type="Pfam" id="PF13632"/>
    </source>
</evidence>
<dbReference type="EC" id="2.4.-.-" evidence="6"/>
<keyword evidence="4" id="KW-1133">Transmembrane helix</keyword>
<dbReference type="Pfam" id="PF13632">
    <property type="entry name" value="Glyco_trans_2_3"/>
    <property type="match status" value="1"/>
</dbReference>
<gene>
    <name evidence="6" type="ORF">ACED35_15630</name>
</gene>
<keyword evidence="7" id="KW-1185">Reference proteome</keyword>
<evidence type="ECO:0000256" key="3">
    <source>
        <dbReference type="ARBA" id="ARBA00022679"/>
    </source>
</evidence>
<dbReference type="CDD" id="cd06423">
    <property type="entry name" value="CESA_like"/>
    <property type="match status" value="1"/>
</dbReference>
<dbReference type="InterPro" id="IPR001173">
    <property type="entry name" value="Glyco_trans_2-like"/>
</dbReference>
<proteinExistence type="inferred from homology"/>
<keyword evidence="4" id="KW-0812">Transmembrane</keyword>
<reference evidence="6 7" key="1">
    <citation type="submission" date="2024-06" db="EMBL/GenBank/DDBJ databases">
        <authorList>
            <person name="Steensen K."/>
            <person name="Seneca J."/>
            <person name="Bartlau N."/>
            <person name="Yu A.X."/>
            <person name="Polz M.F."/>
        </authorList>
    </citation>
    <scope>NUCLEOTIDE SEQUENCE [LARGE SCALE GENOMIC DNA]</scope>
    <source>
        <strain evidence="6 7">1F260</strain>
    </source>
</reference>
<protein>
    <submittedName>
        <fullName evidence="6">Glycosyltransferase family 2 protein</fullName>
        <ecNumber evidence="6">2.4.-.-</ecNumber>
    </submittedName>
</protein>
<dbReference type="Proteomes" id="UP001569154">
    <property type="component" value="Unassembled WGS sequence"/>
</dbReference>
<keyword evidence="3 6" id="KW-0808">Transferase</keyword>
<evidence type="ECO:0000256" key="1">
    <source>
        <dbReference type="ARBA" id="ARBA00006739"/>
    </source>
</evidence>
<dbReference type="SUPFAM" id="SSF53448">
    <property type="entry name" value="Nucleotide-diphospho-sugar transferases"/>
    <property type="match status" value="1"/>
</dbReference>
<comment type="caution">
    <text evidence="6">The sequence shown here is derived from an EMBL/GenBank/DDBJ whole genome shotgun (WGS) entry which is preliminary data.</text>
</comment>
<comment type="similarity">
    <text evidence="1">Belongs to the glycosyltransferase 2 family.</text>
</comment>
<organism evidence="6 7">
    <name type="scientific">Enterovibrio norvegicus</name>
    <dbReference type="NCBI Taxonomy" id="188144"/>
    <lineage>
        <taxon>Bacteria</taxon>
        <taxon>Pseudomonadati</taxon>
        <taxon>Pseudomonadota</taxon>
        <taxon>Gammaproteobacteria</taxon>
        <taxon>Vibrionales</taxon>
        <taxon>Vibrionaceae</taxon>
        <taxon>Enterovibrio</taxon>
    </lineage>
</organism>
<dbReference type="InterPro" id="IPR029044">
    <property type="entry name" value="Nucleotide-diphossugar_trans"/>
</dbReference>
<dbReference type="PANTHER" id="PTHR43630">
    <property type="entry name" value="POLY-BETA-1,6-N-ACETYL-D-GLUCOSAMINE SYNTHASE"/>
    <property type="match status" value="1"/>
</dbReference>
<name>A0ABV4L4K1_9GAMM</name>
<evidence type="ECO:0000256" key="4">
    <source>
        <dbReference type="SAM" id="Phobius"/>
    </source>
</evidence>
<feature type="transmembrane region" description="Helical" evidence="4">
    <location>
        <begin position="270"/>
        <end position="295"/>
    </location>
</feature>
<dbReference type="EMBL" id="JBGONM010000038">
    <property type="protein sequence ID" value="MEZ8082550.1"/>
    <property type="molecule type" value="Genomic_DNA"/>
</dbReference>
<keyword evidence="2 6" id="KW-0328">Glycosyltransferase</keyword>
<dbReference type="RefSeq" id="WP_371734890.1">
    <property type="nucleotide sequence ID" value="NZ_JBGONM010000038.1"/>
</dbReference>
<feature type="domain" description="Glycosyltransferase 2-like" evidence="5">
    <location>
        <begin position="94"/>
        <end position="285"/>
    </location>
</feature>
<evidence type="ECO:0000313" key="6">
    <source>
        <dbReference type="EMBL" id="MEZ8082550.1"/>
    </source>
</evidence>
<sequence>MPKVTVFVPFFNEEKDALQRTLDSIDAQIYPSKLQVLLIDDGSTNNSRKHVSEWLSVKRNHEFTLLKKPVNGGRKGVALDYALELNVAVGDIYVVVDSDTCVDTEGICELAAKMETDPRYAAVCGFIAPDNHHDNLLTKLQHYEHIGYYGAIRYAQDKLGLVPVLAGAFVAHRATVVKEIGGWSEWLVEDIAWCWRAISHNYRTGYAPRAIASTQCPTTHKGLFNQRRRWARGRVEAYLAAWKVSFLSGISSTPWFVITTLQYLFPPGIFLIPVLVMLGMYIPIGFGLATYIIYFNLFQKFQLMYPSHNRSDKRNIIKITASTILLESIVWLPNLLGYLDELVGKKKSWLTR</sequence>
<dbReference type="PANTHER" id="PTHR43630:SF1">
    <property type="entry name" value="POLY-BETA-1,6-N-ACETYL-D-GLUCOSAMINE SYNTHASE"/>
    <property type="match status" value="1"/>
</dbReference>
<keyword evidence="4" id="KW-0472">Membrane</keyword>
<evidence type="ECO:0000313" key="7">
    <source>
        <dbReference type="Proteomes" id="UP001569154"/>
    </source>
</evidence>
<dbReference type="GO" id="GO:0016757">
    <property type="term" value="F:glycosyltransferase activity"/>
    <property type="evidence" value="ECO:0007669"/>
    <property type="project" value="UniProtKB-KW"/>
</dbReference>